<sequence>MARNGAFGHPDEAGTPDNPVLITEAQLSIDEQHKARVRKYMTIMAFRFPALILAAIAYGIWENGWVSMLIIGASIPLPWIAVLIANDRPPRTKDEPSRYDGRRRGAGEIESSPHHIIES</sequence>
<dbReference type="EMBL" id="VNIQ01000007">
    <property type="protein sequence ID" value="TYQ01761.1"/>
    <property type="molecule type" value="Genomic_DNA"/>
</dbReference>
<proteinExistence type="predicted"/>
<evidence type="ECO:0008006" key="2">
    <source>
        <dbReference type="Google" id="ProtNLM"/>
    </source>
</evidence>
<dbReference type="InterPro" id="IPR021449">
    <property type="entry name" value="DUF3099"/>
</dbReference>
<dbReference type="AlphaFoldDB" id="A0A652YKT7"/>
<organism evidence="1">
    <name type="scientific">Nocardia globerula</name>
    <dbReference type="NCBI Taxonomy" id="1818"/>
    <lineage>
        <taxon>Bacteria</taxon>
        <taxon>Bacillati</taxon>
        <taxon>Actinomycetota</taxon>
        <taxon>Actinomycetes</taxon>
        <taxon>Mycobacteriales</taxon>
        <taxon>Nocardiaceae</taxon>
        <taxon>Nocardia</taxon>
    </lineage>
</organism>
<name>A0A652YKT7_NOCGL</name>
<dbReference type="Pfam" id="PF11298">
    <property type="entry name" value="DUF3099"/>
    <property type="match status" value="1"/>
</dbReference>
<gene>
    <name evidence="1" type="ORF">FNL38_107183</name>
</gene>
<comment type="caution">
    <text evidence="1">The sequence shown here is derived from an EMBL/GenBank/DDBJ whole genome shotgun (WGS) entry which is preliminary data.</text>
</comment>
<protein>
    <recommendedName>
        <fullName evidence="2">DUF3099 family protein</fullName>
    </recommendedName>
</protein>
<evidence type="ECO:0000313" key="1">
    <source>
        <dbReference type="EMBL" id="TYQ01761.1"/>
    </source>
</evidence>
<accession>A0A652YKT7</accession>
<reference evidence="1" key="1">
    <citation type="submission" date="2019-07" db="EMBL/GenBank/DDBJ databases">
        <title>Genomic Encyclopedia of Type Strains, Phase IV (KMG-IV): sequencing the most valuable type-strain genomes for metagenomic binning, comparative biology and taxonomic classification.</title>
        <authorList>
            <person name="Goeker M."/>
        </authorList>
    </citation>
    <scope>NUCLEOTIDE SEQUENCE</scope>
    <source>
        <strain evidence="1">DSM 44596</strain>
    </source>
</reference>